<name>A0A1G8FBE4_9FLAO</name>
<dbReference type="EMBL" id="FNDW01000002">
    <property type="protein sequence ID" value="SDH79484.1"/>
    <property type="molecule type" value="Genomic_DNA"/>
</dbReference>
<reference evidence="2" key="1">
    <citation type="submission" date="2016-10" db="EMBL/GenBank/DDBJ databases">
        <authorList>
            <person name="Varghese N."/>
            <person name="Submissions S."/>
        </authorList>
    </citation>
    <scope>NUCLEOTIDE SEQUENCE [LARGE SCALE GENOMIC DNA]</scope>
    <source>
        <strain evidence="2">DSM 17071</strain>
    </source>
</reference>
<dbReference type="STRING" id="311334.SAMN05421846_10278"/>
<organism evidence="1 2">
    <name type="scientific">Chryseobacterium taeanense</name>
    <dbReference type="NCBI Taxonomy" id="311334"/>
    <lineage>
        <taxon>Bacteria</taxon>
        <taxon>Pseudomonadati</taxon>
        <taxon>Bacteroidota</taxon>
        <taxon>Flavobacteriia</taxon>
        <taxon>Flavobacteriales</taxon>
        <taxon>Weeksellaceae</taxon>
        <taxon>Chryseobacterium group</taxon>
        <taxon>Chryseobacterium</taxon>
    </lineage>
</organism>
<dbReference type="OrthoDB" id="700277at2"/>
<evidence type="ECO:0000313" key="1">
    <source>
        <dbReference type="EMBL" id="SDH79484.1"/>
    </source>
</evidence>
<accession>A0A1G8FBE4</accession>
<evidence type="ECO:0000313" key="2">
    <source>
        <dbReference type="Proteomes" id="UP000198869"/>
    </source>
</evidence>
<sequence length="341" mass="37618">MIKIFSFLLLLAGQYIYSQISYYSWVNSYLQINSYEGNTNPDAYTAMMSGNGNFNVPFWKLSAKLKQPIMTNDGQYTMPGNKVSLHPVSASGQADPGPTPGISQIGMPLNVVLQEGQEVFLVPKSNATLYNQPAQNNGYYNLQIKFSLTVMGGAYLGNYPAWIKFYAPVEFTMYDQYNNVIGKMNHIFELQIGTLSGTPPVDIPELSLTFAPSAQNALLEFNSMDDYTNGVSVTYNNALMVKSNTNYQIKLKSLQSQFTSSYGNSIPINAVKMALNSATANTSVFPISLSASPQLVAKGNATQGNTVYYDVKYSTIHNDEIFINAKSDDYSATLQYEITPQ</sequence>
<gene>
    <name evidence="1" type="ORF">SAMN05421846_10278</name>
</gene>
<dbReference type="RefSeq" id="WP_089854856.1">
    <property type="nucleotide sequence ID" value="NZ_FNDW01000002.1"/>
</dbReference>
<dbReference type="AlphaFoldDB" id="A0A1G8FBE4"/>
<protein>
    <submittedName>
        <fullName evidence="1">Uncharacterized protein</fullName>
    </submittedName>
</protein>
<keyword evidence="2" id="KW-1185">Reference proteome</keyword>
<dbReference type="Proteomes" id="UP000198869">
    <property type="component" value="Unassembled WGS sequence"/>
</dbReference>
<proteinExistence type="predicted"/>